<feature type="domain" description="ABC transporter" evidence="6">
    <location>
        <begin position="2"/>
        <end position="228"/>
    </location>
</feature>
<evidence type="ECO:0000313" key="7">
    <source>
        <dbReference type="EMBL" id="NNH03554.1"/>
    </source>
</evidence>
<dbReference type="GO" id="GO:0016887">
    <property type="term" value="F:ATP hydrolysis activity"/>
    <property type="evidence" value="ECO:0007669"/>
    <property type="project" value="InterPro"/>
</dbReference>
<dbReference type="PANTHER" id="PTHR43820">
    <property type="entry name" value="HIGH-AFFINITY BRANCHED-CHAIN AMINO ACID TRANSPORT ATP-BINDING PROTEIN LIVF"/>
    <property type="match status" value="1"/>
</dbReference>
<proteinExistence type="inferred from homology"/>
<keyword evidence="2" id="KW-0813">Transport</keyword>
<organism evidence="7 8">
    <name type="scientific">Microbacterium ulmi</name>
    <dbReference type="NCBI Taxonomy" id="179095"/>
    <lineage>
        <taxon>Bacteria</taxon>
        <taxon>Bacillati</taxon>
        <taxon>Actinomycetota</taxon>
        <taxon>Actinomycetes</taxon>
        <taxon>Micrococcales</taxon>
        <taxon>Microbacteriaceae</taxon>
        <taxon>Microbacterium</taxon>
    </lineage>
</organism>
<dbReference type="Pfam" id="PF00005">
    <property type="entry name" value="ABC_tran"/>
    <property type="match status" value="1"/>
</dbReference>
<dbReference type="EMBL" id="JABEMB010000006">
    <property type="protein sequence ID" value="NNH03554.1"/>
    <property type="molecule type" value="Genomic_DNA"/>
</dbReference>
<evidence type="ECO:0000313" key="8">
    <source>
        <dbReference type="Proteomes" id="UP000543598"/>
    </source>
</evidence>
<keyword evidence="4 7" id="KW-0067">ATP-binding</keyword>
<dbReference type="InterPro" id="IPR027417">
    <property type="entry name" value="P-loop_NTPase"/>
</dbReference>
<dbReference type="Proteomes" id="UP000543598">
    <property type="component" value="Unassembled WGS sequence"/>
</dbReference>
<protein>
    <submittedName>
        <fullName evidence="7">ATP-binding cassette domain-containing protein</fullName>
    </submittedName>
</protein>
<comment type="caution">
    <text evidence="7">The sequence shown here is derived from an EMBL/GenBank/DDBJ whole genome shotgun (WGS) entry which is preliminary data.</text>
</comment>
<sequence>MLELSHIDAGYGRTRVLHDVSVPGSDNVVAVLGLNGAGKTTLLRVAIGLIRPVRGVVLLDGEDVTSLSPHKRVARGMAYVPQGQQSFTQLTTRENLQLVADGRRNGRRMLEEVLERFPALAQFSSRKAGLLSGGQRQQLAIARALITEPRLLILDEPTEGIQPSIVAEIEATIVQLATEGISVLLVEQHIGFALEAADKYVVLASGVVTSTGEGGVAAQRGVREAMTI</sequence>
<keyword evidence="3" id="KW-0547">Nucleotide-binding</keyword>
<comment type="similarity">
    <text evidence="1">Belongs to the ABC transporter superfamily.</text>
</comment>
<evidence type="ECO:0000256" key="2">
    <source>
        <dbReference type="ARBA" id="ARBA00022448"/>
    </source>
</evidence>
<dbReference type="GO" id="GO:0015658">
    <property type="term" value="F:branched-chain amino acid transmembrane transporter activity"/>
    <property type="evidence" value="ECO:0007669"/>
    <property type="project" value="TreeGrafter"/>
</dbReference>
<evidence type="ECO:0000256" key="3">
    <source>
        <dbReference type="ARBA" id="ARBA00022741"/>
    </source>
</evidence>
<reference evidence="7 8" key="1">
    <citation type="submission" date="2020-05" db="EMBL/GenBank/DDBJ databases">
        <title>MicrobeNet Type strains.</title>
        <authorList>
            <person name="Nicholson A.C."/>
        </authorList>
    </citation>
    <scope>NUCLEOTIDE SEQUENCE [LARGE SCALE GENOMIC DNA]</scope>
    <source>
        <strain evidence="7 8">JCM 14282</strain>
    </source>
</reference>
<keyword evidence="8" id="KW-1185">Reference proteome</keyword>
<dbReference type="InterPro" id="IPR003593">
    <property type="entry name" value="AAA+_ATPase"/>
</dbReference>
<dbReference type="AlphaFoldDB" id="A0A7Y2LZ99"/>
<dbReference type="SMART" id="SM00382">
    <property type="entry name" value="AAA"/>
    <property type="match status" value="1"/>
</dbReference>
<dbReference type="PROSITE" id="PS50893">
    <property type="entry name" value="ABC_TRANSPORTER_2"/>
    <property type="match status" value="1"/>
</dbReference>
<dbReference type="SUPFAM" id="SSF52540">
    <property type="entry name" value="P-loop containing nucleoside triphosphate hydrolases"/>
    <property type="match status" value="1"/>
</dbReference>
<gene>
    <name evidence="7" type="ORF">HLA99_06770</name>
</gene>
<accession>A0A7Y2LZ99</accession>
<name>A0A7Y2LZ99_9MICO</name>
<dbReference type="Gene3D" id="3.40.50.300">
    <property type="entry name" value="P-loop containing nucleotide triphosphate hydrolases"/>
    <property type="match status" value="1"/>
</dbReference>
<dbReference type="InterPro" id="IPR052156">
    <property type="entry name" value="BCAA_Transport_ATP-bd_LivF"/>
</dbReference>
<dbReference type="GO" id="GO:0015807">
    <property type="term" value="P:L-amino acid transport"/>
    <property type="evidence" value="ECO:0007669"/>
    <property type="project" value="TreeGrafter"/>
</dbReference>
<dbReference type="PANTHER" id="PTHR43820:SF5">
    <property type="entry name" value="HIGH-AFFINITY BRANCHED-CHAIN AMINO ACID TRANSPORT ATP-BINDING PROTEIN"/>
    <property type="match status" value="1"/>
</dbReference>
<dbReference type="GO" id="GO:0005524">
    <property type="term" value="F:ATP binding"/>
    <property type="evidence" value="ECO:0007669"/>
    <property type="project" value="UniProtKB-KW"/>
</dbReference>
<dbReference type="InterPro" id="IPR003439">
    <property type="entry name" value="ABC_transporter-like_ATP-bd"/>
</dbReference>
<keyword evidence="5" id="KW-0029">Amino-acid transport</keyword>
<evidence type="ECO:0000259" key="6">
    <source>
        <dbReference type="PROSITE" id="PS50893"/>
    </source>
</evidence>
<evidence type="ECO:0000256" key="1">
    <source>
        <dbReference type="ARBA" id="ARBA00005417"/>
    </source>
</evidence>
<dbReference type="RefSeq" id="WP_167037147.1">
    <property type="nucleotide sequence ID" value="NZ_BAAANA010000001.1"/>
</dbReference>
<dbReference type="CDD" id="cd03224">
    <property type="entry name" value="ABC_TM1139_LivF_branched"/>
    <property type="match status" value="1"/>
</dbReference>
<evidence type="ECO:0000256" key="5">
    <source>
        <dbReference type="ARBA" id="ARBA00022970"/>
    </source>
</evidence>
<evidence type="ECO:0000256" key="4">
    <source>
        <dbReference type="ARBA" id="ARBA00022840"/>
    </source>
</evidence>